<dbReference type="Proteomes" id="UP000321046">
    <property type="component" value="Unassembled WGS sequence"/>
</dbReference>
<reference evidence="2 3" key="1">
    <citation type="submission" date="2019-08" db="EMBL/GenBank/DDBJ databases">
        <title>Bradymonadales sp. TMQ2.</title>
        <authorList>
            <person name="Liang Q."/>
        </authorList>
    </citation>
    <scope>NUCLEOTIDE SEQUENCE [LARGE SCALE GENOMIC DNA]</scope>
    <source>
        <strain evidence="2 3">TMQ2</strain>
    </source>
</reference>
<accession>A0A5C6XEU3</accession>
<organism evidence="2 3">
    <name type="scientific">Lujinxingia vulgaris</name>
    <dbReference type="NCBI Taxonomy" id="2600176"/>
    <lineage>
        <taxon>Bacteria</taxon>
        <taxon>Deltaproteobacteria</taxon>
        <taxon>Bradymonadales</taxon>
        <taxon>Lujinxingiaceae</taxon>
        <taxon>Lujinxingia</taxon>
    </lineage>
</organism>
<gene>
    <name evidence="2" type="ORF">FRC96_02755</name>
</gene>
<dbReference type="RefSeq" id="WP_146972503.1">
    <property type="nucleotide sequence ID" value="NZ_VOSL01000013.1"/>
</dbReference>
<evidence type="ECO:0000313" key="2">
    <source>
        <dbReference type="EMBL" id="TXD42818.1"/>
    </source>
</evidence>
<sequence length="262" mass="28195">MKPITSQPSQLRRPFGWALSLVLWAVMMAPTGASALEGVVVQPTCTGGFEHPIQAAASSQAREAFDRMVSWGFGPLTPIEPESFAGPSPSAEQDEPCEASAGIDPTNPEYNICFEGTREPVSTLPDLLARYQAEEAAGALFDVVAKMGVQSTGHVPRHQQAPAALPERPWLAALVDSMERSAPLQQDNPLTCSEYSELCRSLPPATVGMAFSGLVPVLSPIELNATRYPELSSPPAQPALERLRVGPSLEHRRLLEEPPQYS</sequence>
<dbReference type="AlphaFoldDB" id="A0A5C6XEU3"/>
<feature type="region of interest" description="Disordered" evidence="1">
    <location>
        <begin position="229"/>
        <end position="262"/>
    </location>
</feature>
<proteinExistence type="predicted"/>
<comment type="caution">
    <text evidence="2">The sequence shown here is derived from an EMBL/GenBank/DDBJ whole genome shotgun (WGS) entry which is preliminary data.</text>
</comment>
<dbReference type="OrthoDB" id="5497776at2"/>
<protein>
    <submittedName>
        <fullName evidence="2">Uncharacterized protein</fullName>
    </submittedName>
</protein>
<feature type="region of interest" description="Disordered" evidence="1">
    <location>
        <begin position="80"/>
        <end position="104"/>
    </location>
</feature>
<evidence type="ECO:0000313" key="3">
    <source>
        <dbReference type="Proteomes" id="UP000321046"/>
    </source>
</evidence>
<feature type="compositionally biased region" description="Basic and acidic residues" evidence="1">
    <location>
        <begin position="241"/>
        <end position="256"/>
    </location>
</feature>
<evidence type="ECO:0000256" key="1">
    <source>
        <dbReference type="SAM" id="MobiDB-lite"/>
    </source>
</evidence>
<dbReference type="EMBL" id="VOSL01000013">
    <property type="protein sequence ID" value="TXD42818.1"/>
    <property type="molecule type" value="Genomic_DNA"/>
</dbReference>
<name>A0A5C6XEU3_9DELT</name>